<dbReference type="PANTHER" id="PTHR40094:SF1">
    <property type="entry name" value="UBIQUITIN DOMAIN-CONTAINING PROTEIN"/>
    <property type="match status" value="1"/>
</dbReference>
<dbReference type="EMBL" id="MFCR01000003">
    <property type="protein sequence ID" value="OGE19299.1"/>
    <property type="molecule type" value="Genomic_DNA"/>
</dbReference>
<dbReference type="Gene3D" id="2.60.40.1930">
    <property type="match status" value="1"/>
</dbReference>
<evidence type="ECO:0000313" key="6">
    <source>
        <dbReference type="EMBL" id="OGE19299.1"/>
    </source>
</evidence>
<evidence type="ECO:0000256" key="1">
    <source>
        <dbReference type="ARBA" id="ARBA00010556"/>
    </source>
</evidence>
<feature type="domain" description="Alpha-2-macroglobulin bait region" evidence="4">
    <location>
        <begin position="655"/>
        <end position="794"/>
    </location>
</feature>
<dbReference type="Gene3D" id="2.170.16.10">
    <property type="entry name" value="Hedgehog/Intein (Hint) domain"/>
    <property type="match status" value="1"/>
</dbReference>
<dbReference type="SMART" id="SM00306">
    <property type="entry name" value="HintN"/>
    <property type="match status" value="1"/>
</dbReference>
<dbReference type="Pfam" id="PF07703">
    <property type="entry name" value="A2M_BRD"/>
    <property type="match status" value="1"/>
</dbReference>
<dbReference type="InterPro" id="IPR003587">
    <property type="entry name" value="Hint_dom_N"/>
</dbReference>
<dbReference type="Gene3D" id="1.50.10.20">
    <property type="match status" value="2"/>
</dbReference>
<dbReference type="InterPro" id="IPR006141">
    <property type="entry name" value="Intein_N"/>
</dbReference>
<dbReference type="CDD" id="cd00081">
    <property type="entry name" value="Hint"/>
    <property type="match status" value="1"/>
</dbReference>
<evidence type="ECO:0000259" key="5">
    <source>
        <dbReference type="SMART" id="SM01360"/>
    </source>
</evidence>
<dbReference type="CDD" id="cd02891">
    <property type="entry name" value="A2M_like"/>
    <property type="match status" value="1"/>
</dbReference>
<feature type="domain" description="Hint" evidence="3">
    <location>
        <begin position="831"/>
        <end position="923"/>
    </location>
</feature>
<accession>A0A1F5ISG9</accession>
<dbReference type="Pfam" id="PF01835">
    <property type="entry name" value="MG2"/>
    <property type="match status" value="1"/>
</dbReference>
<keyword evidence="2" id="KW-0812">Transmembrane</keyword>
<comment type="caution">
    <text evidence="6">The sequence shown here is derived from an EMBL/GenBank/DDBJ whole genome shotgun (WGS) entry which is preliminary data.</text>
</comment>
<reference evidence="6 7" key="1">
    <citation type="journal article" date="2016" name="Nat. Commun.">
        <title>Thousands of microbial genomes shed light on interconnected biogeochemical processes in an aquifer system.</title>
        <authorList>
            <person name="Anantharaman K."/>
            <person name="Brown C.T."/>
            <person name="Hug L.A."/>
            <person name="Sharon I."/>
            <person name="Castelle C.J."/>
            <person name="Probst A.J."/>
            <person name="Thomas B.C."/>
            <person name="Singh A."/>
            <person name="Wilkins M.J."/>
            <person name="Karaoz U."/>
            <person name="Brodie E.L."/>
            <person name="Williams K.H."/>
            <person name="Hubbard S.S."/>
            <person name="Banfield J.F."/>
        </authorList>
    </citation>
    <scope>NUCLEOTIDE SEQUENCE [LARGE SCALE GENOMIC DNA]</scope>
</reference>
<name>A0A1F5ISG9_9BACT</name>
<dbReference type="GO" id="GO:0004866">
    <property type="term" value="F:endopeptidase inhibitor activity"/>
    <property type="evidence" value="ECO:0007669"/>
    <property type="project" value="InterPro"/>
</dbReference>
<dbReference type="PROSITE" id="PS50818">
    <property type="entry name" value="INTEIN_C_TER"/>
    <property type="match status" value="1"/>
</dbReference>
<evidence type="ECO:0000259" key="4">
    <source>
        <dbReference type="SMART" id="SM01359"/>
    </source>
</evidence>
<dbReference type="Pfam" id="PF17973">
    <property type="entry name" value="bMG10"/>
    <property type="match status" value="1"/>
</dbReference>
<gene>
    <name evidence="6" type="ORF">A2871_00400</name>
</gene>
<dbReference type="Pfam" id="PF07678">
    <property type="entry name" value="TED_complement"/>
    <property type="match status" value="1"/>
</dbReference>
<feature type="domain" description="Alpha-2-macroglobulin" evidence="5">
    <location>
        <begin position="973"/>
        <end position="1063"/>
    </location>
</feature>
<feature type="transmembrane region" description="Helical" evidence="2">
    <location>
        <begin position="1663"/>
        <end position="1681"/>
    </location>
</feature>
<keyword evidence="2" id="KW-1133">Transmembrane helix</keyword>
<dbReference type="InterPro" id="IPR036844">
    <property type="entry name" value="Hint_dom_sf"/>
</dbReference>
<keyword evidence="2" id="KW-0472">Membrane</keyword>
<protein>
    <submittedName>
        <fullName evidence="6">Uncharacterized protein</fullName>
    </submittedName>
</protein>
<dbReference type="InterPro" id="IPR002890">
    <property type="entry name" value="MG2"/>
</dbReference>
<dbReference type="Pfam" id="PF07591">
    <property type="entry name" value="PT-HINT"/>
    <property type="match status" value="1"/>
</dbReference>
<dbReference type="InterPro" id="IPR051802">
    <property type="entry name" value="YfhM-like"/>
</dbReference>
<dbReference type="GO" id="GO:0016539">
    <property type="term" value="P:intein-mediated protein splicing"/>
    <property type="evidence" value="ECO:0007669"/>
    <property type="project" value="InterPro"/>
</dbReference>
<dbReference type="InterPro" id="IPR030934">
    <property type="entry name" value="Intein_C"/>
</dbReference>
<dbReference type="Pfam" id="PF00207">
    <property type="entry name" value="A2M"/>
    <property type="match status" value="1"/>
</dbReference>
<dbReference type="InterPro" id="IPR047565">
    <property type="entry name" value="Alpha-macroglob_thiol-ester_cl"/>
</dbReference>
<dbReference type="SMART" id="SM01360">
    <property type="entry name" value="A2M"/>
    <property type="match status" value="1"/>
</dbReference>
<evidence type="ECO:0000259" key="3">
    <source>
        <dbReference type="SMART" id="SM00306"/>
    </source>
</evidence>
<dbReference type="InterPro" id="IPR011625">
    <property type="entry name" value="A2M_N_BRD"/>
</dbReference>
<dbReference type="InterPro" id="IPR011626">
    <property type="entry name" value="Alpha-macroglobulin_TED"/>
</dbReference>
<dbReference type="GO" id="GO:0005615">
    <property type="term" value="C:extracellular space"/>
    <property type="evidence" value="ECO:0007669"/>
    <property type="project" value="InterPro"/>
</dbReference>
<organism evidence="6 7">
    <name type="scientific">Candidatus Daviesbacteria bacterium RIFCSPHIGHO2_01_FULL_41_23</name>
    <dbReference type="NCBI Taxonomy" id="1797764"/>
    <lineage>
        <taxon>Bacteria</taxon>
        <taxon>Candidatus Daviesiibacteriota</taxon>
    </lineage>
</organism>
<dbReference type="SUPFAM" id="SSF48239">
    <property type="entry name" value="Terpenoid cyclases/Protein prenyltransferases"/>
    <property type="match status" value="1"/>
</dbReference>
<dbReference type="SUPFAM" id="SSF51294">
    <property type="entry name" value="Hedgehog/intein (Hint) domain"/>
    <property type="match status" value="1"/>
</dbReference>
<dbReference type="NCBIfam" id="TIGR01443">
    <property type="entry name" value="intein_Cterm"/>
    <property type="match status" value="1"/>
</dbReference>
<comment type="similarity">
    <text evidence="1">Belongs to the protease inhibitor I39 (alpha-2-macroglobulin) family. Bacterial alpha-2-macroglobulin subfamily.</text>
</comment>
<sequence length="1699" mass="186767">MQSLKKLFLNKFFILALLFLSLVGINSLSLTINKSARPEGIGFPAEQNQVQSPTGSGVLSARNQPPQIYIYGGSQGYSSGGMITLASTEEPAVMIGGYNLSGDVEVIMYEANESALLDYLTHDKDGKQTRKNPDVNKFKYVTTVKQPVNDSYQGSKIPLPFGETGIWYLKVKIGSVNVDTFAVRSNIGVLAKGGDDEFIFWGQNFKTKRSVTDGVIKILNLQDSRKELQTVSFNAEGIAKADLNTEADIALVSQNDDRAVIPINLKYLNTGYSYRQFQSEGRSTRYFIFTDRPLYKPGDTVNFKAVLRDDDDARYTIPGGSVLVKIYAGYDDKNPVLEKSYPISPDGAISGQYELPATTKVGYYTLSVDIPPQPNSSETISFDVEFFRKPEFFIDITTSDTELIAGDKNAFKISGTYFSGQPLLGQKVKYTVFAADFYEYQYLADQQYLSQALGNDYRYSYWYGNNKVTEGTAVLDSRGEAKIDIDTKMSFNQGKTQVFSVEAALDDGSQNPSFSRKNMLIYAGEYGIYRKDTSYGVKVNTPLQLPVTLIPHRNNGNVANIALTAKLHRVGWVSFQEPDQKYLSYRREEEDLPELSAKTDGQGNAAFSFTPSKTGSYTITVEGKDGRGNLISKIFYSYVSADDQPYYSETGEQEITVSTDKQKYLPEDTVRFNIFSQIPDRDIFLSLERGRVDRFEVIRLNGKSGAVDIPLVSTDIPNIFAKVSSFSANALDSNQTKISVSTDSKKLAVSITPDSKTYGPGETVTVNLSTTDVGGNPVSAELALWSVDKAIFELSDNKLGDIFKTFWDERYNSTQEAYSLQDITTSGAEMGGCFAEGTKVLMSGQTLKSIEEVKAGDFVLTRSGPADAGMVKAKVLKIYTAEKAGYLIINGTLKVTANHIIRVNNTWKEAGSIQIGDKLSGSQGQPVVVHSIEWQRGKTSVYNLEIEKYHTYFADGVWVHNAKGVDRNAFKDTAYWNPSIHTDASGRAQVSFKLPDNLTTWTLAAVASTADTRVGQGTSEIVVTKDIIVRPIIPNILRLGDEIILSALVQNFTQIDLAFGVDLKFDSGSVEQADRPDVQIESNGMQQFYWKVKPETEKEKSKLIFSARVKDNAKLADVVTQEIPVRAFGFEEKRAEAGNGAKTFTVKLSPDADQEKSKVTLSLSPTIIGTLPTAMKYLVDYPYGCVEQTTSRFVPAVIAKLNRDLFAGALSGKDVDAMIQKGLARLSTQQQSDGGWTWWFSGRSDPFITAYVVEYVLQAEQAGAKVDAGLLDQAKNYLMQEKTYNRDDLVAKTYGLTLLGEKSKVKKLTDFNNISPDLLSISVMANYLNGDTNPQSNGLALLMSMAKAQGDAVFWEDGNKVNFGSKDASTALAIRAIVLAGGDRNLAVSGAKYLTRVRRAEYWSNTYATAQVIRALVDLSKTGEELTPNYSYSVALDGKQVAQGAVSNPKQIIKDINIPVANIKPDGSGIAVLMNGDGQVYSTLVINEFHTDKNAKAASSGLSVKREYVNEKGPEYSLGVGDTVIVKITVGGLKTAENYGVLNDELPSGLVPVNESFKNEQYGNNANYYYNSYDVTDREITENGMVLSLYQLAADERTYTYKARVVSEGTFLVPPATASLMYAPEIYGRSEVQTVKIDTKSKFTARKITEMPKTLPQTLGQKAVLVGLALLLVAGIGGFIARRNGVTLQSIKDRFKQNP</sequence>
<dbReference type="SMART" id="SM01359">
    <property type="entry name" value="A2M_N_2"/>
    <property type="match status" value="1"/>
</dbReference>
<dbReference type="InterPro" id="IPR001599">
    <property type="entry name" value="Macroglobln_a2"/>
</dbReference>
<dbReference type="SMART" id="SM01419">
    <property type="entry name" value="Thiol-ester_cl"/>
    <property type="match status" value="1"/>
</dbReference>
<dbReference type="PANTHER" id="PTHR40094">
    <property type="entry name" value="ALPHA-2-MACROGLOBULIN HOMOLOG"/>
    <property type="match status" value="1"/>
</dbReference>
<proteinExistence type="inferred from homology"/>
<dbReference type="PROSITE" id="PS50817">
    <property type="entry name" value="INTEIN_N_TER"/>
    <property type="match status" value="1"/>
</dbReference>
<evidence type="ECO:0000256" key="2">
    <source>
        <dbReference type="SAM" id="Phobius"/>
    </source>
</evidence>
<dbReference type="InterPro" id="IPR041246">
    <property type="entry name" value="Bact_MG10"/>
</dbReference>
<dbReference type="InterPro" id="IPR008930">
    <property type="entry name" value="Terpenoid_cyclase/PrenylTrfase"/>
</dbReference>
<evidence type="ECO:0000313" key="7">
    <source>
        <dbReference type="Proteomes" id="UP000176336"/>
    </source>
</evidence>
<dbReference type="Proteomes" id="UP000176336">
    <property type="component" value="Unassembled WGS sequence"/>
</dbReference>